<evidence type="ECO:0000256" key="6">
    <source>
        <dbReference type="ARBA" id="ARBA00022807"/>
    </source>
</evidence>
<evidence type="ECO:0000256" key="2">
    <source>
        <dbReference type="ARBA" id="ARBA00012759"/>
    </source>
</evidence>
<keyword evidence="7" id="KW-0862">Zinc</keyword>
<dbReference type="InterPro" id="IPR001841">
    <property type="entry name" value="Znf_RING"/>
</dbReference>
<evidence type="ECO:0000259" key="8">
    <source>
        <dbReference type="PROSITE" id="PS50089"/>
    </source>
</evidence>
<evidence type="ECO:0000256" key="7">
    <source>
        <dbReference type="PROSITE-ProRule" id="PRU00175"/>
    </source>
</evidence>
<name>C5KYG2_PERM5</name>
<dbReference type="InterPro" id="IPR042467">
    <property type="entry name" value="Peptidase_C65_otubain_sub2"/>
</dbReference>
<dbReference type="Pfam" id="PF10275">
    <property type="entry name" value="Peptidase_C65"/>
    <property type="match status" value="1"/>
</dbReference>
<dbReference type="RefSeq" id="XP_002778744.1">
    <property type="nucleotide sequence ID" value="XM_002778698.1"/>
</dbReference>
<dbReference type="EC" id="3.4.19.12" evidence="2"/>
<feature type="domain" description="OTU" evidence="9">
    <location>
        <begin position="58"/>
        <end position="276"/>
    </location>
</feature>
<feature type="domain" description="RING-type" evidence="8">
    <location>
        <begin position="304"/>
        <end position="361"/>
    </location>
</feature>
<dbReference type="CDD" id="cd16448">
    <property type="entry name" value="RING-H2"/>
    <property type="match status" value="1"/>
</dbReference>
<evidence type="ECO:0000256" key="3">
    <source>
        <dbReference type="ARBA" id="ARBA00022670"/>
    </source>
</evidence>
<dbReference type="Gene3D" id="3.30.40.10">
    <property type="entry name" value="Zinc/RING finger domain, C3HC4 (zinc finger)"/>
    <property type="match status" value="1"/>
</dbReference>
<dbReference type="InterPro" id="IPR042468">
    <property type="entry name" value="Peptidase_C65_otubain_sub1"/>
</dbReference>
<dbReference type="PROSITE" id="PS50802">
    <property type="entry name" value="OTU"/>
    <property type="match status" value="1"/>
</dbReference>
<dbReference type="AlphaFoldDB" id="C5KYG2"/>
<keyword evidence="3" id="KW-0645">Protease</keyword>
<evidence type="ECO:0000259" key="9">
    <source>
        <dbReference type="PROSITE" id="PS50802"/>
    </source>
</evidence>
<dbReference type="PANTHER" id="PTHR12931">
    <property type="entry name" value="UBIQUITIN THIOLESTERASE PROTEIN OTUB"/>
    <property type="match status" value="1"/>
</dbReference>
<evidence type="ECO:0000256" key="5">
    <source>
        <dbReference type="ARBA" id="ARBA00022801"/>
    </source>
</evidence>
<gene>
    <name evidence="10" type="ORF">Pmar_PMAR005874</name>
</gene>
<dbReference type="Gene3D" id="1.20.1300.20">
    <property type="entry name" value="Peptidase C65 Otubain, subdomain 2"/>
    <property type="match status" value="1"/>
</dbReference>
<dbReference type="CDD" id="cd22749">
    <property type="entry name" value="Otubain_C65"/>
    <property type="match status" value="1"/>
</dbReference>
<dbReference type="GO" id="GO:0008270">
    <property type="term" value="F:zinc ion binding"/>
    <property type="evidence" value="ECO:0007669"/>
    <property type="project" value="UniProtKB-KW"/>
</dbReference>
<keyword evidence="11" id="KW-1185">Reference proteome</keyword>
<evidence type="ECO:0000256" key="1">
    <source>
        <dbReference type="ARBA" id="ARBA00000707"/>
    </source>
</evidence>
<sequence length="380" mass="43031">MSLRDGPIENDDDEQQVLPTKADGLGFIEPLTTLAEEFSHSPGHQRKIRLMAEKVKATHWRRVRGDGNCFYRALGSTLVERMLLEGDIDKFHTFVHHALHLARRSEKINGRWHGLLQRDEEGYRRRAGRDFLHYTSADSPLHFWNELLNDKTMDHGIVALVRLATYQYAIENEDMEVGGMPLAEAALASSDAETFDEWLDREVRTDEQEAGSLAMMLAASALNVRFLAVKLDRDMKTALQRVEFLPVGRSAPKGPDERWDAILLSKPGHYDVLYESPVGEELFSLQNENNVIENCSYWRCKPKCPICRCDIETYEDVLCGVSPDCAELFHRCCFKSMVDHDSLGQSGGSSSHVVVRCPVCRIKFTEAEVEDAISGSRKTV</sequence>
<reference evidence="10 11" key="1">
    <citation type="submission" date="2008-07" db="EMBL/GenBank/DDBJ databases">
        <authorList>
            <person name="El-Sayed N."/>
            <person name="Caler E."/>
            <person name="Inman J."/>
            <person name="Amedeo P."/>
            <person name="Hass B."/>
            <person name="Wortman J."/>
        </authorList>
    </citation>
    <scope>NUCLEOTIDE SEQUENCE [LARGE SCALE GENOMIC DNA]</scope>
    <source>
        <strain evidence="11">ATCC 50983 / TXsc</strain>
    </source>
</reference>
<organism evidence="11">
    <name type="scientific">Perkinsus marinus (strain ATCC 50983 / TXsc)</name>
    <dbReference type="NCBI Taxonomy" id="423536"/>
    <lineage>
        <taxon>Eukaryota</taxon>
        <taxon>Sar</taxon>
        <taxon>Alveolata</taxon>
        <taxon>Perkinsozoa</taxon>
        <taxon>Perkinsea</taxon>
        <taxon>Perkinsida</taxon>
        <taxon>Perkinsidae</taxon>
        <taxon>Perkinsus</taxon>
    </lineage>
</organism>
<evidence type="ECO:0000313" key="11">
    <source>
        <dbReference type="Proteomes" id="UP000007800"/>
    </source>
</evidence>
<accession>C5KYG2</accession>
<dbReference type="PROSITE" id="PS50089">
    <property type="entry name" value="ZF_RING_2"/>
    <property type="match status" value="1"/>
</dbReference>
<dbReference type="InterPro" id="IPR013083">
    <property type="entry name" value="Znf_RING/FYVE/PHD"/>
</dbReference>
<dbReference type="GO" id="GO:0006508">
    <property type="term" value="P:proteolysis"/>
    <property type="evidence" value="ECO:0007669"/>
    <property type="project" value="UniProtKB-KW"/>
</dbReference>
<dbReference type="OMA" id="CAIETYE"/>
<dbReference type="PANTHER" id="PTHR12931:SF18">
    <property type="entry name" value="UBIQUITIN THIOESTERASE OTUBAIN-LIKE"/>
    <property type="match status" value="1"/>
</dbReference>
<keyword evidence="7" id="KW-0479">Metal-binding</keyword>
<dbReference type="OrthoDB" id="449484at2759"/>
<dbReference type="InParanoid" id="C5KYG2"/>
<dbReference type="Gene3D" id="3.30.200.60">
    <property type="entry name" value="Peptidase C65 Otubain, subdomain 1"/>
    <property type="match status" value="1"/>
</dbReference>
<keyword evidence="4" id="KW-0833">Ubl conjugation pathway</keyword>
<keyword evidence="7" id="KW-0863">Zinc-finger</keyword>
<dbReference type="InterPro" id="IPR019400">
    <property type="entry name" value="Peptidase_C65_otubain"/>
</dbReference>
<proteinExistence type="predicted"/>
<dbReference type="InterPro" id="IPR003323">
    <property type="entry name" value="OTU_dom"/>
</dbReference>
<dbReference type="GO" id="GO:0043130">
    <property type="term" value="F:ubiquitin binding"/>
    <property type="evidence" value="ECO:0007669"/>
    <property type="project" value="TreeGrafter"/>
</dbReference>
<evidence type="ECO:0000313" key="10">
    <source>
        <dbReference type="EMBL" id="EER10539.1"/>
    </source>
</evidence>
<comment type="catalytic activity">
    <reaction evidence="1">
        <text>Thiol-dependent hydrolysis of ester, thioester, amide, peptide and isopeptide bonds formed by the C-terminal Gly of ubiquitin (a 76-residue protein attached to proteins as an intracellular targeting signal).</text>
        <dbReference type="EC" id="3.4.19.12"/>
    </reaction>
</comment>
<keyword evidence="6" id="KW-0788">Thiol protease</keyword>
<dbReference type="GO" id="GO:0071108">
    <property type="term" value="P:protein K48-linked deubiquitination"/>
    <property type="evidence" value="ECO:0007669"/>
    <property type="project" value="TreeGrafter"/>
</dbReference>
<keyword evidence="5" id="KW-0378">Hydrolase</keyword>
<dbReference type="SUPFAM" id="SSF54001">
    <property type="entry name" value="Cysteine proteinases"/>
    <property type="match status" value="1"/>
</dbReference>
<dbReference type="InterPro" id="IPR038765">
    <property type="entry name" value="Papain-like_cys_pep_sf"/>
</dbReference>
<dbReference type="EMBL" id="GG677382">
    <property type="protein sequence ID" value="EER10539.1"/>
    <property type="molecule type" value="Genomic_DNA"/>
</dbReference>
<protein>
    <recommendedName>
        <fullName evidence="2">ubiquitinyl hydrolase 1</fullName>
        <ecNumber evidence="2">3.4.19.12</ecNumber>
    </recommendedName>
</protein>
<dbReference type="GO" id="GO:0005634">
    <property type="term" value="C:nucleus"/>
    <property type="evidence" value="ECO:0007669"/>
    <property type="project" value="TreeGrafter"/>
</dbReference>
<evidence type="ECO:0000256" key="4">
    <source>
        <dbReference type="ARBA" id="ARBA00022786"/>
    </source>
</evidence>
<dbReference type="Proteomes" id="UP000007800">
    <property type="component" value="Unassembled WGS sequence"/>
</dbReference>
<dbReference type="GO" id="GO:0004843">
    <property type="term" value="F:cysteine-type deubiquitinase activity"/>
    <property type="evidence" value="ECO:0007669"/>
    <property type="project" value="UniProtKB-EC"/>
</dbReference>
<dbReference type="GeneID" id="9038574"/>